<organism evidence="1">
    <name type="scientific">Bostrychia tenella</name>
    <dbReference type="NCBI Taxonomy" id="324755"/>
    <lineage>
        <taxon>Eukaryota</taxon>
        <taxon>Rhodophyta</taxon>
        <taxon>Florideophyceae</taxon>
        <taxon>Rhodymeniophycidae</taxon>
        <taxon>Ceramiales</taxon>
        <taxon>Rhodomelaceae</taxon>
        <taxon>Bostrychia</taxon>
    </lineage>
</organism>
<dbReference type="RefSeq" id="YP_009392713.1">
    <property type="nucleotide sequence ID" value="NC_035264.1"/>
</dbReference>
<dbReference type="GeneID" id="33354290"/>
<reference evidence="1" key="1">
    <citation type="journal article" date="2017" name="J. Phycol.">
        <title>Analysis of chloroplast genomes and a supermatrix inform reclassification of the Rhodomelaceae (Rhodophyta).</title>
        <authorList>
            <person name="Diaz-Tapia P."/>
            <person name="Maggs C.A."/>
            <person name="West J.A."/>
            <person name="Verbruggen H."/>
        </authorList>
    </citation>
    <scope>NUCLEOTIDE SEQUENCE</scope>
    <source>
        <strain evidence="1">JW3079</strain>
    </source>
</reference>
<accession>A0A1Z1M676</accession>
<geneLocation type="chloroplast" evidence="1"/>
<proteinExistence type="predicted"/>
<keyword evidence="1" id="KW-0934">Plastid</keyword>
<name>A0A1Z1M676_9FLOR</name>
<gene>
    <name evidence="1" type="primary">petP</name>
</gene>
<dbReference type="EMBL" id="MF101417">
    <property type="protein sequence ID" value="ARW61275.1"/>
    <property type="molecule type" value="Genomic_DNA"/>
</dbReference>
<sequence>MNKNIIRIHTIPNNIKVKVAQYIYKNLYIVGYKKISNKNKVPIIQLADNTRIWMLKKEIKSHIRFK</sequence>
<protein>
    <submittedName>
        <fullName evidence="1">Cytochrome b6-f complex subunit PetP</fullName>
    </submittedName>
</protein>
<dbReference type="AlphaFoldDB" id="A0A1Z1M676"/>
<evidence type="ECO:0000313" key="1">
    <source>
        <dbReference type="EMBL" id="ARW61275.1"/>
    </source>
</evidence>
<keyword evidence="1" id="KW-0150">Chloroplast</keyword>